<keyword evidence="2" id="KW-0808">Transferase</keyword>
<dbReference type="Gene3D" id="3.40.50.150">
    <property type="entry name" value="Vaccinia Virus protein VP39"/>
    <property type="match status" value="1"/>
</dbReference>
<gene>
    <name evidence="2" type="ORF">IAI60_19900</name>
</gene>
<dbReference type="SUPFAM" id="SSF53335">
    <property type="entry name" value="S-adenosyl-L-methionine-dependent methyltransferases"/>
    <property type="match status" value="1"/>
</dbReference>
<proteinExistence type="predicted"/>
<organism evidence="2 3">
    <name type="scientific">Roseomonas marmotae</name>
    <dbReference type="NCBI Taxonomy" id="2768161"/>
    <lineage>
        <taxon>Bacteria</taxon>
        <taxon>Pseudomonadati</taxon>
        <taxon>Pseudomonadota</taxon>
        <taxon>Alphaproteobacteria</taxon>
        <taxon>Acetobacterales</taxon>
        <taxon>Roseomonadaceae</taxon>
        <taxon>Roseomonas</taxon>
    </lineage>
</organism>
<accession>A0ABS3KHE4</accession>
<keyword evidence="1" id="KW-0175">Coiled coil</keyword>
<feature type="coiled-coil region" evidence="1">
    <location>
        <begin position="120"/>
        <end position="147"/>
    </location>
</feature>
<dbReference type="GO" id="GO:0008168">
    <property type="term" value="F:methyltransferase activity"/>
    <property type="evidence" value="ECO:0007669"/>
    <property type="project" value="UniProtKB-KW"/>
</dbReference>
<dbReference type="InterPro" id="IPR029063">
    <property type="entry name" value="SAM-dependent_MTases_sf"/>
</dbReference>
<comment type="caution">
    <text evidence="2">The sequence shown here is derived from an EMBL/GenBank/DDBJ whole genome shotgun (WGS) entry which is preliminary data.</text>
</comment>
<dbReference type="Proteomes" id="UP001518990">
    <property type="component" value="Unassembled WGS sequence"/>
</dbReference>
<dbReference type="Pfam" id="PF13489">
    <property type="entry name" value="Methyltransf_23"/>
    <property type="match status" value="1"/>
</dbReference>
<keyword evidence="2" id="KW-0489">Methyltransferase</keyword>
<dbReference type="GO" id="GO:0032259">
    <property type="term" value="P:methylation"/>
    <property type="evidence" value="ECO:0007669"/>
    <property type="project" value="UniProtKB-KW"/>
</dbReference>
<keyword evidence="3" id="KW-1185">Reference proteome</keyword>
<reference evidence="2 3" key="1">
    <citation type="submission" date="2020-09" db="EMBL/GenBank/DDBJ databases">
        <title>Roseomonas.</title>
        <authorList>
            <person name="Zhu W."/>
        </authorList>
    </citation>
    <scope>NUCLEOTIDE SEQUENCE [LARGE SCALE GENOMIC DNA]</scope>
    <source>
        <strain evidence="2 3">1311</strain>
    </source>
</reference>
<evidence type="ECO:0000313" key="3">
    <source>
        <dbReference type="Proteomes" id="UP001518990"/>
    </source>
</evidence>
<evidence type="ECO:0000313" key="2">
    <source>
        <dbReference type="EMBL" id="MBO1076884.1"/>
    </source>
</evidence>
<dbReference type="EMBL" id="JACTNF010000033">
    <property type="protein sequence ID" value="MBO1076884.1"/>
    <property type="molecule type" value="Genomic_DNA"/>
</dbReference>
<sequence>MSRLQSLARIPLVGQGLLWARSLLQLQGTRDASTRVMQDIAALRRRVTAMEDAHRELAVSLRDAHAVLVGLRAEIDLIRSQAHDQSQATDSAMKALNDAIECLRGNASARLARIEMAVQGRQIEDRIRELQAALETERDKGQQLDRRLGRLVSEMALWRQRLERAAAVAAPAPAAPPAPAVPMVDLDAFFLEFEDRFRGTREDIKQRLQAHLDIVRLTDAGAPSRPVLDLGCGRGEWLEVLRDEGRQARGIDLNAVNVGLCTGLGLQAQVQDAIAALRAAPDGSLGCVSAFHLVEHLPLEVMVTLIDEALRALAEGGLLLLETPNPESLMVGGRTFHFDPTHMRPLMPEVLSLLVRERGFAQTEIVRLHPYPQAMRLRAEGPAENLLNDLIFGPQDYAIYGRKG</sequence>
<dbReference type="RefSeq" id="WP_207450392.1">
    <property type="nucleotide sequence ID" value="NZ_CP061092.1"/>
</dbReference>
<protein>
    <submittedName>
        <fullName evidence="2">Methyltransferase domain-containing protein</fullName>
    </submittedName>
</protein>
<name>A0ABS3KHE4_9PROT</name>
<evidence type="ECO:0000256" key="1">
    <source>
        <dbReference type="SAM" id="Coils"/>
    </source>
</evidence>